<evidence type="ECO:0000313" key="2">
    <source>
        <dbReference type="Proteomes" id="UP000024635"/>
    </source>
</evidence>
<dbReference type="Proteomes" id="UP000024635">
    <property type="component" value="Unassembled WGS sequence"/>
</dbReference>
<comment type="caution">
    <text evidence="1">The sequence shown here is derived from an EMBL/GenBank/DDBJ whole genome shotgun (WGS) entry which is preliminary data.</text>
</comment>
<evidence type="ECO:0000313" key="1">
    <source>
        <dbReference type="EMBL" id="EYB85047.1"/>
    </source>
</evidence>
<reference evidence="2" key="1">
    <citation type="journal article" date="2015" name="Nat. Genet.">
        <title>The genome and transcriptome of the zoonotic hookworm Ancylostoma ceylanicum identify infection-specific gene families.</title>
        <authorList>
            <person name="Schwarz E.M."/>
            <person name="Hu Y."/>
            <person name="Antoshechkin I."/>
            <person name="Miller M.M."/>
            <person name="Sternberg P.W."/>
            <person name="Aroian R.V."/>
        </authorList>
    </citation>
    <scope>NUCLEOTIDE SEQUENCE</scope>
    <source>
        <strain evidence="2">HY135</strain>
    </source>
</reference>
<gene>
    <name evidence="1" type="primary">Acey_s0305.g1943</name>
    <name evidence="1" type="ORF">Y032_0305g1943</name>
</gene>
<dbReference type="AlphaFoldDB" id="A0A016S423"/>
<sequence>MHILLEFLDTQQKFHLPRTQFTTSIDRGIACQLRECVCEFVCKNSWQCGVDRLIGDSVDGSAPLDALNRRFY</sequence>
<proteinExistence type="predicted"/>
<organism evidence="1 2">
    <name type="scientific">Ancylostoma ceylanicum</name>
    <dbReference type="NCBI Taxonomy" id="53326"/>
    <lineage>
        <taxon>Eukaryota</taxon>
        <taxon>Metazoa</taxon>
        <taxon>Ecdysozoa</taxon>
        <taxon>Nematoda</taxon>
        <taxon>Chromadorea</taxon>
        <taxon>Rhabditida</taxon>
        <taxon>Rhabditina</taxon>
        <taxon>Rhabditomorpha</taxon>
        <taxon>Strongyloidea</taxon>
        <taxon>Ancylostomatidae</taxon>
        <taxon>Ancylostomatinae</taxon>
        <taxon>Ancylostoma</taxon>
    </lineage>
</organism>
<accession>A0A016S423</accession>
<keyword evidence="2" id="KW-1185">Reference proteome</keyword>
<dbReference type="EMBL" id="JARK01001641">
    <property type="protein sequence ID" value="EYB85047.1"/>
    <property type="molecule type" value="Genomic_DNA"/>
</dbReference>
<protein>
    <submittedName>
        <fullName evidence="1">Uncharacterized protein</fullName>
    </submittedName>
</protein>
<name>A0A016S423_9BILA</name>